<evidence type="ECO:0000256" key="5">
    <source>
        <dbReference type="ARBA" id="ARBA00022827"/>
    </source>
</evidence>
<dbReference type="InterPro" id="IPR003813">
    <property type="entry name" value="MvhD/FlpD"/>
</dbReference>
<dbReference type="PANTHER" id="PTHR43498:SF1">
    <property type="entry name" value="COB--COM HETERODISULFIDE REDUCTASE IRON-SULFUR SUBUNIT A"/>
    <property type="match status" value="1"/>
</dbReference>
<dbReference type="eggNOG" id="arCOG02236">
    <property type="taxonomic scope" value="Archaea"/>
</dbReference>
<feature type="domain" description="4Fe-4S ferredoxin-type" evidence="10">
    <location>
        <begin position="576"/>
        <end position="605"/>
    </location>
</feature>
<evidence type="ECO:0000313" key="11">
    <source>
        <dbReference type="EMBL" id="CAJ35394.1"/>
    </source>
</evidence>
<evidence type="ECO:0000256" key="1">
    <source>
        <dbReference type="ARBA" id="ARBA00001974"/>
    </source>
</evidence>
<name>Q0W899_METAR</name>
<evidence type="ECO:0000256" key="7">
    <source>
        <dbReference type="ARBA" id="ARBA00023004"/>
    </source>
</evidence>
<dbReference type="Gene3D" id="3.40.50.720">
    <property type="entry name" value="NAD(P)-binding Rossmann-like Domain"/>
    <property type="match status" value="1"/>
</dbReference>
<dbReference type="InterPro" id="IPR017900">
    <property type="entry name" value="4Fe4S_Fe_S_CS"/>
</dbReference>
<feature type="domain" description="4Fe-4S ferredoxin-type" evidence="10">
    <location>
        <begin position="284"/>
        <end position="313"/>
    </location>
</feature>
<dbReference type="UniPathway" id="UPA00647">
    <property type="reaction ID" value="UER00700"/>
</dbReference>
<evidence type="ECO:0000259" key="10">
    <source>
        <dbReference type="PROSITE" id="PS51379"/>
    </source>
</evidence>
<dbReference type="GO" id="GO:0046872">
    <property type="term" value="F:metal ion binding"/>
    <property type="evidence" value="ECO:0007669"/>
    <property type="project" value="UniProtKB-KW"/>
</dbReference>
<dbReference type="GO" id="GO:0016491">
    <property type="term" value="F:oxidoreductase activity"/>
    <property type="evidence" value="ECO:0007669"/>
    <property type="project" value="UniProtKB-UniRule"/>
</dbReference>
<keyword evidence="12" id="KW-1185">Reference proteome</keyword>
<dbReference type="PROSITE" id="PS51379">
    <property type="entry name" value="4FE4S_FER_2"/>
    <property type="match status" value="4"/>
</dbReference>
<proteinExistence type="inferred from homology"/>
<keyword evidence="8 9" id="KW-0411">Iron-sulfur</keyword>
<evidence type="ECO:0000256" key="3">
    <source>
        <dbReference type="ARBA" id="ARBA00022630"/>
    </source>
</evidence>
<evidence type="ECO:0000313" key="12">
    <source>
        <dbReference type="Proteomes" id="UP000000663"/>
    </source>
</evidence>
<keyword evidence="5 9" id="KW-0274">FAD</keyword>
<comment type="subunit">
    <text evidence="9">The ferredoxin:CoB-CoM heterodisulfide reductase is composed of three subunits; HdrA, HdrB and HdrC.</text>
</comment>
<dbReference type="Pfam" id="PF12831">
    <property type="entry name" value="FAD_oxidored"/>
    <property type="match status" value="1"/>
</dbReference>
<accession>Q0W899</accession>
<comment type="similarity">
    <text evidence="2 9">Belongs to the HdrA family.</text>
</comment>
<feature type="domain" description="4Fe-4S ferredoxin-type" evidence="10">
    <location>
        <begin position="606"/>
        <end position="633"/>
    </location>
</feature>
<dbReference type="KEGG" id="rci:LRC437"/>
<comment type="pathway">
    <text evidence="9">Cofactor metabolism; coenzyme M-coenzyme B heterodisulfide reduction; coenzyme B and coenzyme M from coenzyme M-coenzyme B heterodisulfide: step 1/1.</text>
</comment>
<dbReference type="GeneID" id="5145671"/>
<protein>
    <recommendedName>
        <fullName evidence="9">CoB--CoM heterodisulfide reductase iron-sulfur subunit A</fullName>
        <ecNumber evidence="9">1.8.-.-</ecNumber>
    </recommendedName>
</protein>
<dbReference type="InterPro" id="IPR017896">
    <property type="entry name" value="4Fe4S_Fe-S-bd"/>
</dbReference>
<gene>
    <name evidence="11" type="primary">hdrA-1</name>
    <name evidence="11" type="ORF">LRC437</name>
</gene>
<dbReference type="PROSITE" id="PS00198">
    <property type="entry name" value="4FE4S_FER_1"/>
    <property type="match status" value="1"/>
</dbReference>
<dbReference type="STRING" id="351160.LRC437"/>
<evidence type="ECO:0000256" key="4">
    <source>
        <dbReference type="ARBA" id="ARBA00022723"/>
    </source>
</evidence>
<evidence type="ECO:0000256" key="6">
    <source>
        <dbReference type="ARBA" id="ARBA00023002"/>
    </source>
</evidence>
<dbReference type="EC" id="1.8.-.-" evidence="9"/>
<dbReference type="GO" id="GO:0051539">
    <property type="term" value="F:4 iron, 4 sulfur cluster binding"/>
    <property type="evidence" value="ECO:0007669"/>
    <property type="project" value="UniProtKB-UniRule"/>
</dbReference>
<comment type="function">
    <text evidence="9">Part of a complex that catalyzes the reversible reduction of CoM-S-S-CoB to the thiol-coenzymes H-S-CoM (coenzyme M) and H-S-CoB (coenzyme B).</text>
</comment>
<comment type="cofactor">
    <cofactor evidence="1 9">
        <name>FAD</name>
        <dbReference type="ChEBI" id="CHEBI:57692"/>
    </cofactor>
</comment>
<dbReference type="Pfam" id="PF13237">
    <property type="entry name" value="Fer4_10"/>
    <property type="match status" value="1"/>
</dbReference>
<keyword evidence="7 9" id="KW-0408">Iron</keyword>
<organism evidence="11 12">
    <name type="scientific">Methanocella arvoryzae (strain DSM 22066 / NBRC 105507 / MRE50)</name>
    <dbReference type="NCBI Taxonomy" id="351160"/>
    <lineage>
        <taxon>Archaea</taxon>
        <taxon>Methanobacteriati</taxon>
        <taxon>Methanobacteriota</taxon>
        <taxon>Stenosarchaea group</taxon>
        <taxon>Methanomicrobia</taxon>
        <taxon>Methanocellales</taxon>
        <taxon>Methanocellaceae</taxon>
        <taxon>Methanocella</taxon>
    </lineage>
</organism>
<dbReference type="AlphaFoldDB" id="Q0W899"/>
<dbReference type="SUPFAM" id="SSF51971">
    <property type="entry name" value="Nucleotide-binding domain"/>
    <property type="match status" value="1"/>
</dbReference>
<comment type="cofactor">
    <cofactor evidence="9">
        <name>[4Fe-4S] cluster</name>
        <dbReference type="ChEBI" id="CHEBI:49883"/>
    </cofactor>
</comment>
<dbReference type="InterPro" id="IPR039650">
    <property type="entry name" value="HdrA-like"/>
</dbReference>
<evidence type="ECO:0000256" key="9">
    <source>
        <dbReference type="RuleBase" id="RU366072"/>
    </source>
</evidence>
<keyword evidence="9" id="KW-0004">4Fe-4S</keyword>
<feature type="domain" description="4Fe-4S ferredoxin-type" evidence="10">
    <location>
        <begin position="237"/>
        <end position="267"/>
    </location>
</feature>
<dbReference type="PANTHER" id="PTHR43498">
    <property type="entry name" value="FERREDOXIN:COB-COM HETERODISULFIDE REDUCTASE SUBUNIT A"/>
    <property type="match status" value="1"/>
</dbReference>
<dbReference type="Pfam" id="PF02662">
    <property type="entry name" value="FlpD"/>
    <property type="match status" value="1"/>
</dbReference>
<dbReference type="Pfam" id="PF00037">
    <property type="entry name" value="Fer4"/>
    <property type="match status" value="1"/>
</dbReference>
<dbReference type="RefSeq" id="WP_012037098.1">
    <property type="nucleotide sequence ID" value="NC_009464.1"/>
</dbReference>
<evidence type="ECO:0000256" key="2">
    <source>
        <dbReference type="ARBA" id="ARBA00006561"/>
    </source>
</evidence>
<dbReference type="SUPFAM" id="SSF54862">
    <property type="entry name" value="4Fe-4S ferredoxins"/>
    <property type="match status" value="2"/>
</dbReference>
<sequence>MKRGKAGVFICHCGDNISGTVDIGAVKRAMELEGADCVEDFPYMCSIAGQALIHEKARAIGLDRIVVAACSPGVHERTFQACASEAGINPYLVDIANIREQCSWVPGENQTGRAIDIIRSSLYAVRQKQPLDKASIKVRKSVLVIGGGISGITASLALARHGIKVYLAEKATTIGGNMVKIGKVFSPDRLTEECALCSLAPLMGEVARNDRINIMTQSRVTDLRGHPGDFRVTIETGPVFIDPDKCVSCGKCSAACSVRVPDEWNAGLSSRKAVYKPFAQAVPGTYSIDPDACKRCGKCARECDARAINLNRKARKKTLRAGAIIVATGHREMDPSGKHELGYGQFPDVLTQTELARLLAINGPTKGRLEVPSTGKRPRRIVMVQCVGSRDEKPGSIPYCSKVCCMTALKHAHYVSEHFPGTEIYICYTDIRAPGTYENYYREVQKKGVKFIRGRVGEIIRAGADDSDGLLVRVEDTLGSGTLELESDMVVLSCALEPSPGTLQAASALGIGLSPELFIREKHPKLEPATTTSRGIFVCGTAQGAKDITESILQARAAASKASELVSARSLAVEPKFAVVDPERCTRCGICLKLCPYGAPYLNGKVAIDPLSCIGLGGCISRCPEHAITMPSCSDEELFARIDGCLGPGADIIAFLDENIGYVAADNAGVNRIPYPEGVRIIKVPSIMRLEAKHLVYALEKGARGVFLGDGTVNSANGAIRANVSKRVGELRAAVAACGFRPEQITYYEAYLPHFRGLASRLSQFSASLGSHAPEGRVDQATGVSF</sequence>
<reference evidence="11 12" key="1">
    <citation type="journal article" date="2006" name="Science">
        <title>Genome of rice cluster I archaea -- the key methane producers in the rice rhizosphere.</title>
        <authorList>
            <person name="Erkel C."/>
            <person name="Kube M."/>
            <person name="Reinhardt R."/>
            <person name="Liesack W."/>
        </authorList>
    </citation>
    <scope>NUCLEOTIDE SEQUENCE [LARGE SCALE GENOMIC DNA]</scope>
    <source>
        <strain evidence="12">DSM 22066 / NBRC 105507 / MRE50</strain>
    </source>
</reference>
<dbReference type="EMBL" id="AM114193">
    <property type="protein sequence ID" value="CAJ35394.1"/>
    <property type="molecule type" value="Genomic_DNA"/>
</dbReference>
<keyword evidence="4 9" id="KW-0479">Metal-binding</keyword>
<dbReference type="Proteomes" id="UP000000663">
    <property type="component" value="Chromosome"/>
</dbReference>
<evidence type="ECO:0000256" key="8">
    <source>
        <dbReference type="ARBA" id="ARBA00023014"/>
    </source>
</evidence>
<keyword evidence="6 9" id="KW-0560">Oxidoreductase</keyword>
<keyword evidence="3 9" id="KW-0285">Flavoprotein</keyword>
<dbReference type="Gene3D" id="3.30.70.20">
    <property type="match status" value="3"/>
</dbReference>
<dbReference type="PATRIC" id="fig|351160.9.peg.2849"/>